<gene>
    <name evidence="1" type="ORF">NDU88_001360</name>
</gene>
<name>A0AAV7U941_PLEWA</name>
<sequence>MALWPLGPAPALRASGRLVKFSVRPVWPRRFSNPSRSSPRPARAHEIRLQFARSQRGARCTQRTLRQAPLEVGRQTVSTFQNERQDLRAQFNIVEIDNLTSSDVLQNEPLDLQLKRIKWLTKLKIHSIIM</sequence>
<evidence type="ECO:0000313" key="2">
    <source>
        <dbReference type="Proteomes" id="UP001066276"/>
    </source>
</evidence>
<reference evidence="1" key="1">
    <citation type="journal article" date="2022" name="bioRxiv">
        <title>Sequencing and chromosome-scale assembly of the giantPleurodeles waltlgenome.</title>
        <authorList>
            <person name="Brown T."/>
            <person name="Elewa A."/>
            <person name="Iarovenko S."/>
            <person name="Subramanian E."/>
            <person name="Araus A.J."/>
            <person name="Petzold A."/>
            <person name="Susuki M."/>
            <person name="Suzuki K.-i.T."/>
            <person name="Hayashi T."/>
            <person name="Toyoda A."/>
            <person name="Oliveira C."/>
            <person name="Osipova E."/>
            <person name="Leigh N.D."/>
            <person name="Simon A."/>
            <person name="Yun M.H."/>
        </authorList>
    </citation>
    <scope>NUCLEOTIDE SEQUENCE</scope>
    <source>
        <strain evidence="1">20211129_DDA</strain>
        <tissue evidence="1">Liver</tissue>
    </source>
</reference>
<keyword evidence="2" id="KW-1185">Reference proteome</keyword>
<evidence type="ECO:0000313" key="1">
    <source>
        <dbReference type="EMBL" id="KAJ1184554.1"/>
    </source>
</evidence>
<dbReference type="EMBL" id="JANPWB010000005">
    <property type="protein sequence ID" value="KAJ1184554.1"/>
    <property type="molecule type" value="Genomic_DNA"/>
</dbReference>
<accession>A0AAV7U941</accession>
<dbReference type="Proteomes" id="UP001066276">
    <property type="component" value="Chromosome 3_1"/>
</dbReference>
<comment type="caution">
    <text evidence="1">The sequence shown here is derived from an EMBL/GenBank/DDBJ whole genome shotgun (WGS) entry which is preliminary data.</text>
</comment>
<organism evidence="1 2">
    <name type="scientific">Pleurodeles waltl</name>
    <name type="common">Iberian ribbed newt</name>
    <dbReference type="NCBI Taxonomy" id="8319"/>
    <lineage>
        <taxon>Eukaryota</taxon>
        <taxon>Metazoa</taxon>
        <taxon>Chordata</taxon>
        <taxon>Craniata</taxon>
        <taxon>Vertebrata</taxon>
        <taxon>Euteleostomi</taxon>
        <taxon>Amphibia</taxon>
        <taxon>Batrachia</taxon>
        <taxon>Caudata</taxon>
        <taxon>Salamandroidea</taxon>
        <taxon>Salamandridae</taxon>
        <taxon>Pleurodelinae</taxon>
        <taxon>Pleurodeles</taxon>
    </lineage>
</organism>
<proteinExistence type="predicted"/>
<dbReference type="AlphaFoldDB" id="A0AAV7U941"/>
<protein>
    <submittedName>
        <fullName evidence="1">Uncharacterized protein</fullName>
    </submittedName>
</protein>